<organism evidence="10 11">
    <name type="scientific">Sitophilus oryzae</name>
    <name type="common">Rice weevil</name>
    <name type="synonym">Curculio oryzae</name>
    <dbReference type="NCBI Taxonomy" id="7048"/>
    <lineage>
        <taxon>Eukaryota</taxon>
        <taxon>Metazoa</taxon>
        <taxon>Ecdysozoa</taxon>
        <taxon>Arthropoda</taxon>
        <taxon>Hexapoda</taxon>
        <taxon>Insecta</taxon>
        <taxon>Pterygota</taxon>
        <taxon>Neoptera</taxon>
        <taxon>Endopterygota</taxon>
        <taxon>Coleoptera</taxon>
        <taxon>Polyphaga</taxon>
        <taxon>Cucujiformia</taxon>
        <taxon>Curculionidae</taxon>
        <taxon>Dryophthorinae</taxon>
        <taxon>Sitophilus</taxon>
    </lineage>
</organism>
<keyword evidence="3" id="KW-0716">Sensory transduction</keyword>
<dbReference type="GO" id="GO:0004984">
    <property type="term" value="F:olfactory receptor activity"/>
    <property type="evidence" value="ECO:0007669"/>
    <property type="project" value="InterPro"/>
</dbReference>
<keyword evidence="10" id="KW-1185">Reference proteome</keyword>
<dbReference type="InParanoid" id="A0A6J2YMX2"/>
<dbReference type="GeneID" id="115888849"/>
<dbReference type="GO" id="GO:0007165">
    <property type="term" value="P:signal transduction"/>
    <property type="evidence" value="ECO:0007669"/>
    <property type="project" value="UniProtKB-KW"/>
</dbReference>
<dbReference type="KEGG" id="soy:115888849"/>
<keyword evidence="2" id="KW-1003">Cell membrane</keyword>
<evidence type="ECO:0000256" key="8">
    <source>
        <dbReference type="ARBA" id="ARBA00023170"/>
    </source>
</evidence>
<comment type="subcellular location">
    <subcellularLocation>
        <location evidence="1">Cell membrane</location>
        <topology evidence="1">Multi-pass membrane protein</topology>
    </subcellularLocation>
</comment>
<dbReference type="RefSeq" id="XP_030764569.1">
    <property type="nucleotide sequence ID" value="XM_030908709.1"/>
</dbReference>
<dbReference type="PANTHER" id="PTHR21137">
    <property type="entry name" value="ODORANT RECEPTOR"/>
    <property type="match status" value="1"/>
</dbReference>
<evidence type="ECO:0000256" key="9">
    <source>
        <dbReference type="ARBA" id="ARBA00023224"/>
    </source>
</evidence>
<protein>
    <submittedName>
        <fullName evidence="11">Odorant receptor 43a-like</fullName>
    </submittedName>
</protein>
<dbReference type="Pfam" id="PF02949">
    <property type="entry name" value="7tm_6"/>
    <property type="match status" value="1"/>
</dbReference>
<evidence type="ECO:0000256" key="7">
    <source>
        <dbReference type="ARBA" id="ARBA00023136"/>
    </source>
</evidence>
<dbReference type="AlphaFoldDB" id="A0A6J2YMX2"/>
<evidence type="ECO:0000256" key="3">
    <source>
        <dbReference type="ARBA" id="ARBA00022606"/>
    </source>
</evidence>
<keyword evidence="7" id="KW-0472">Membrane</keyword>
<reference evidence="11" key="1">
    <citation type="submission" date="2025-08" db="UniProtKB">
        <authorList>
            <consortium name="RefSeq"/>
        </authorList>
    </citation>
    <scope>IDENTIFICATION</scope>
    <source>
        <tissue evidence="11">Gonads</tissue>
    </source>
</reference>
<dbReference type="OrthoDB" id="8185860at2759"/>
<gene>
    <name evidence="11" type="primary">LOC115888849</name>
</gene>
<keyword evidence="5" id="KW-0552">Olfaction</keyword>
<evidence type="ECO:0000256" key="4">
    <source>
        <dbReference type="ARBA" id="ARBA00022692"/>
    </source>
</evidence>
<dbReference type="GO" id="GO:0005886">
    <property type="term" value="C:plasma membrane"/>
    <property type="evidence" value="ECO:0007669"/>
    <property type="project" value="UniProtKB-SubCell"/>
</dbReference>
<evidence type="ECO:0000256" key="5">
    <source>
        <dbReference type="ARBA" id="ARBA00022725"/>
    </source>
</evidence>
<keyword evidence="9" id="KW-0807">Transducer</keyword>
<proteinExistence type="predicted"/>
<keyword evidence="4" id="KW-0812">Transmembrane</keyword>
<evidence type="ECO:0000256" key="2">
    <source>
        <dbReference type="ARBA" id="ARBA00022475"/>
    </source>
</evidence>
<dbReference type="InterPro" id="IPR004117">
    <property type="entry name" value="7tm6_olfct_rcpt"/>
</dbReference>
<evidence type="ECO:0000313" key="10">
    <source>
        <dbReference type="Proteomes" id="UP000504635"/>
    </source>
</evidence>
<sequence length="119" mass="13872">MSGCFIFCTILYQLLLVEIGSSEFFYLLFFMTSILTQQSVFCWLGTEMTVKSEMVLRAVSNIPFWVDCDLNFRKTMVMFLISLQKPLTIYAGRIIPLSIRVLLTIFRTSYSYFTLLKNV</sequence>
<evidence type="ECO:0000313" key="11">
    <source>
        <dbReference type="RefSeq" id="XP_030764569.1"/>
    </source>
</evidence>
<dbReference type="GO" id="GO:0005549">
    <property type="term" value="F:odorant binding"/>
    <property type="evidence" value="ECO:0007669"/>
    <property type="project" value="InterPro"/>
</dbReference>
<keyword evidence="6" id="KW-1133">Transmembrane helix</keyword>
<dbReference type="Proteomes" id="UP000504635">
    <property type="component" value="Unplaced"/>
</dbReference>
<evidence type="ECO:0000256" key="1">
    <source>
        <dbReference type="ARBA" id="ARBA00004651"/>
    </source>
</evidence>
<dbReference type="PANTHER" id="PTHR21137:SF35">
    <property type="entry name" value="ODORANT RECEPTOR 19A-RELATED"/>
    <property type="match status" value="1"/>
</dbReference>
<evidence type="ECO:0000256" key="6">
    <source>
        <dbReference type="ARBA" id="ARBA00022989"/>
    </source>
</evidence>
<accession>A0A6J2YMX2</accession>
<keyword evidence="8" id="KW-0675">Receptor</keyword>
<name>A0A6J2YMX2_SITOR</name>